<sequence length="208" mass="24038">MEELNIKEKQQFIYKPIPIKIEGIFNKYFEVKKNEENNSQNLILTQLNSRRMSAPATLFPENYQFLQQTEKNNHHQNNLSTTYNQLLESPFSPNNFNTNFALFQRLLGNLIFLNQQNTQQLQINASSSTEQQKLENTERLAQNEAASADPPQNKYPVVSKLLNDNASKDDNNEEQTSLIIKEQETTSSPLLLKFYKFFTNSTTSSTTC</sequence>
<reference evidence="2" key="1">
    <citation type="submission" date="2016-11" db="UniProtKB">
        <authorList>
            <consortium name="WormBaseParasite"/>
        </authorList>
    </citation>
    <scope>IDENTIFICATION</scope>
</reference>
<evidence type="ECO:0000313" key="2">
    <source>
        <dbReference type="WBParaSite" id="MhA1_Contig147.frz3.gene73"/>
    </source>
</evidence>
<proteinExistence type="predicted"/>
<protein>
    <submittedName>
        <fullName evidence="2">Uncharacterized protein</fullName>
    </submittedName>
</protein>
<organism evidence="1 2">
    <name type="scientific">Meloidogyne hapla</name>
    <name type="common">Root-knot nematode worm</name>
    <dbReference type="NCBI Taxonomy" id="6305"/>
    <lineage>
        <taxon>Eukaryota</taxon>
        <taxon>Metazoa</taxon>
        <taxon>Ecdysozoa</taxon>
        <taxon>Nematoda</taxon>
        <taxon>Chromadorea</taxon>
        <taxon>Rhabditida</taxon>
        <taxon>Tylenchina</taxon>
        <taxon>Tylenchomorpha</taxon>
        <taxon>Tylenchoidea</taxon>
        <taxon>Meloidogynidae</taxon>
        <taxon>Meloidogyninae</taxon>
        <taxon>Meloidogyne</taxon>
    </lineage>
</organism>
<dbReference type="WBParaSite" id="MhA1_Contig147.frz3.gene73">
    <property type="protein sequence ID" value="MhA1_Contig147.frz3.gene73"/>
    <property type="gene ID" value="MhA1_Contig147.frz3.gene73"/>
</dbReference>
<dbReference type="AlphaFoldDB" id="A0A1I8B6H9"/>
<name>A0A1I8B6H9_MELHA</name>
<dbReference type="Proteomes" id="UP000095281">
    <property type="component" value="Unplaced"/>
</dbReference>
<accession>A0A1I8B6H9</accession>
<keyword evidence="1" id="KW-1185">Reference proteome</keyword>
<evidence type="ECO:0000313" key="1">
    <source>
        <dbReference type="Proteomes" id="UP000095281"/>
    </source>
</evidence>